<evidence type="ECO:0000256" key="2">
    <source>
        <dbReference type="SAM" id="SignalP"/>
    </source>
</evidence>
<feature type="signal peptide" evidence="2">
    <location>
        <begin position="1"/>
        <end position="19"/>
    </location>
</feature>
<evidence type="ECO:0000256" key="1">
    <source>
        <dbReference type="SAM" id="MobiDB-lite"/>
    </source>
</evidence>
<dbReference type="OrthoDB" id="2206047at2759"/>
<evidence type="ECO:0000313" key="4">
    <source>
        <dbReference type="Proteomes" id="UP000027586"/>
    </source>
</evidence>
<gene>
    <name evidence="3" type="ORF">LCOR_04718.1</name>
</gene>
<dbReference type="EMBL" id="CBTN010000017">
    <property type="protein sequence ID" value="CDH53361.1"/>
    <property type="molecule type" value="Genomic_DNA"/>
</dbReference>
<evidence type="ECO:0000313" key="3">
    <source>
        <dbReference type="EMBL" id="CDH53361.1"/>
    </source>
</evidence>
<dbReference type="VEuPathDB" id="FungiDB:LCOR_04718.1"/>
<reference evidence="3" key="1">
    <citation type="submission" date="2013-08" db="EMBL/GenBank/DDBJ databases">
        <title>Gene expansion shapes genome architecture in the human pathogen Lichtheimia corymbifera: an evolutionary genomics analysis in the ancient terrestrial Mucorales (Mucoromycotina).</title>
        <authorList>
            <person name="Schwartze V.U."/>
            <person name="Winter S."/>
            <person name="Shelest E."/>
            <person name="Marcet-Houben M."/>
            <person name="Horn F."/>
            <person name="Wehner S."/>
            <person name="Hoffmann K."/>
            <person name="Riege K."/>
            <person name="Sammeth M."/>
            <person name="Nowrousian M."/>
            <person name="Valiante V."/>
            <person name="Linde J."/>
            <person name="Jacobsen I.D."/>
            <person name="Marz M."/>
            <person name="Brakhage A.A."/>
            <person name="Gabaldon T."/>
            <person name="Bocker S."/>
            <person name="Voigt K."/>
        </authorList>
    </citation>
    <scope>NUCLEOTIDE SEQUENCE [LARGE SCALE GENOMIC DNA]</scope>
    <source>
        <strain evidence="3">FSU 9682</strain>
    </source>
</reference>
<feature type="chain" id="PRO_5001652811" evidence="2">
    <location>
        <begin position="20"/>
        <end position="282"/>
    </location>
</feature>
<organism evidence="3 4">
    <name type="scientific">Lichtheimia corymbifera JMRC:FSU:9682</name>
    <dbReference type="NCBI Taxonomy" id="1263082"/>
    <lineage>
        <taxon>Eukaryota</taxon>
        <taxon>Fungi</taxon>
        <taxon>Fungi incertae sedis</taxon>
        <taxon>Mucoromycota</taxon>
        <taxon>Mucoromycotina</taxon>
        <taxon>Mucoromycetes</taxon>
        <taxon>Mucorales</taxon>
        <taxon>Lichtheimiaceae</taxon>
        <taxon>Lichtheimia</taxon>
    </lineage>
</organism>
<name>A0A068RWJ4_9FUNG</name>
<protein>
    <submittedName>
        <fullName evidence="3">Uncharacterized protein</fullName>
    </submittedName>
</protein>
<keyword evidence="2" id="KW-0732">Signal</keyword>
<accession>A0A068RWJ4</accession>
<feature type="compositionally biased region" description="Basic and acidic residues" evidence="1">
    <location>
        <begin position="263"/>
        <end position="282"/>
    </location>
</feature>
<sequence>MRYSCIHLLFSSIAHIASSTLDVLIQTSVPLDGSFVVVGFKADARVIVDAGGKKFDMGAMEVAKGDFDKKIIKEKGKLIRDSKGNTDELCMTLAHNGINSAYFFRTTVANLQISTCHLASDGLHNVVLPRFNFDLPGSIDEFSKFYDALEMNLTVKVNMKYRDHHTTKVASCINIANLSGALTTPNWMTACYGLETHGTPRIARHSTQPYLLTSSDTRTTSPLKRCLLMRMTMMKTPCQLRENILMTMDIEEPRVAGSTSMQRRTDRHPLYEEELVRNHHLE</sequence>
<feature type="region of interest" description="Disordered" evidence="1">
    <location>
        <begin position="253"/>
        <end position="282"/>
    </location>
</feature>
<keyword evidence="4" id="KW-1185">Reference proteome</keyword>
<comment type="caution">
    <text evidence="3">The sequence shown here is derived from an EMBL/GenBank/DDBJ whole genome shotgun (WGS) entry which is preliminary data.</text>
</comment>
<proteinExistence type="predicted"/>
<dbReference type="Proteomes" id="UP000027586">
    <property type="component" value="Unassembled WGS sequence"/>
</dbReference>
<dbReference type="AlphaFoldDB" id="A0A068RWJ4"/>